<dbReference type="HOGENOM" id="CLU_037937_0_0_11"/>
<dbReference type="eggNOG" id="COG0457">
    <property type="taxonomic scope" value="Bacteria"/>
</dbReference>
<dbReference type="InterPro" id="IPR011990">
    <property type="entry name" value="TPR-like_helical_dom_sf"/>
</dbReference>
<dbReference type="PROSITE" id="PS50943">
    <property type="entry name" value="HTH_CROC1"/>
    <property type="match status" value="1"/>
</dbReference>
<gene>
    <name evidence="2" type="ordered locus">Psed_5223</name>
</gene>
<protein>
    <submittedName>
        <fullName evidence="2">Sporulation-associated protein</fullName>
    </submittedName>
</protein>
<proteinExistence type="predicted"/>
<dbReference type="Proteomes" id="UP000007809">
    <property type="component" value="Chromosome"/>
</dbReference>
<dbReference type="InterPro" id="IPR001387">
    <property type="entry name" value="Cro/C1-type_HTH"/>
</dbReference>
<dbReference type="RefSeq" id="WP_013677265.1">
    <property type="nucleotide sequence ID" value="NC_015312.1"/>
</dbReference>
<dbReference type="Gene3D" id="1.10.260.40">
    <property type="entry name" value="lambda repressor-like DNA-binding domains"/>
    <property type="match status" value="1"/>
</dbReference>
<dbReference type="OrthoDB" id="5184419at2"/>
<reference evidence="2 3" key="1">
    <citation type="journal article" date="2011" name="J. Bacteriol.">
        <title>Genome sequence of the 1,4-dioxane-degrading Pseudonocardia dioxanivorans strain CB1190.</title>
        <authorList>
            <person name="Sales C.M."/>
            <person name="Mahendra S."/>
            <person name="Grostern A."/>
            <person name="Parales R.E."/>
            <person name="Goodwin L.A."/>
            <person name="Woyke T."/>
            <person name="Nolan M."/>
            <person name="Lapidus A."/>
            <person name="Chertkov O."/>
            <person name="Ovchinnikova G."/>
            <person name="Sczyrba A."/>
            <person name="Alvarez-Cohen L."/>
        </authorList>
    </citation>
    <scope>NUCLEOTIDE SEQUENCE [LARGE SCALE GENOMIC DNA]</scope>
    <source>
        <strain evidence="3">ATCC 55486 / DSM 44775 / JCM 13855 / CB1190</strain>
    </source>
</reference>
<name>F4CTD4_PSEUX</name>
<evidence type="ECO:0000259" key="1">
    <source>
        <dbReference type="PROSITE" id="PS50943"/>
    </source>
</evidence>
<dbReference type="STRING" id="675635.Psed_5223"/>
<organism evidence="2 3">
    <name type="scientific">Pseudonocardia dioxanivorans (strain ATCC 55486 / DSM 44775 / JCM 13855 / CB1190)</name>
    <dbReference type="NCBI Taxonomy" id="675635"/>
    <lineage>
        <taxon>Bacteria</taxon>
        <taxon>Bacillati</taxon>
        <taxon>Actinomycetota</taxon>
        <taxon>Actinomycetes</taxon>
        <taxon>Pseudonocardiales</taxon>
        <taxon>Pseudonocardiaceae</taxon>
        <taxon>Pseudonocardia</taxon>
    </lineage>
</organism>
<dbReference type="KEGG" id="pdx:Psed_5223"/>
<dbReference type="GO" id="GO:0003677">
    <property type="term" value="F:DNA binding"/>
    <property type="evidence" value="ECO:0007669"/>
    <property type="project" value="InterPro"/>
</dbReference>
<accession>F4CTD4</accession>
<keyword evidence="3" id="KW-1185">Reference proteome</keyword>
<feature type="domain" description="HTH cro/C1-type" evidence="1">
    <location>
        <begin position="44"/>
        <end position="73"/>
    </location>
</feature>
<sequence length="385" mass="41613">MSNEIRAAREARGWTSDQLNHELCRAAAELKIRIARPTSLRILISRWENGASSPDERYQRLLGRAFGLPLQALGFVDEGQAKAGVALPSAVQVRGTDVSGAMLDYFRQQHGQHARMDNVAGPGFVLGTVATQVEQLRRLAQQSPAEIVQVTARFAELAGWLCQDSGDHAGALRYTDESIDLAESAGDVALAAYNTMRKSNVLTSMREDQRAAVTARRAATMAEREAPDLLPVCLRQVAVSEAHLRREGPGREALDRALSLVDGGAGGHPYSAYCTTTYLEMEGALCSLVLGNPGAAVDACQRALDGWPVGLNRDQALCLTRLAAAHLEQHDLDEACRAALRAVELVAQAPSARTLHMLRVIGRRVMPLKDAKAVRELREALATVA</sequence>
<dbReference type="EMBL" id="CP002593">
    <property type="protein sequence ID" value="AEA27359.1"/>
    <property type="molecule type" value="Genomic_DNA"/>
</dbReference>
<dbReference type="InterPro" id="IPR010982">
    <property type="entry name" value="Lambda_DNA-bd_dom_sf"/>
</dbReference>
<dbReference type="Gene3D" id="1.25.40.10">
    <property type="entry name" value="Tetratricopeptide repeat domain"/>
    <property type="match status" value="1"/>
</dbReference>
<dbReference type="SUPFAM" id="SSF48452">
    <property type="entry name" value="TPR-like"/>
    <property type="match status" value="1"/>
</dbReference>
<dbReference type="AlphaFoldDB" id="F4CTD4"/>
<evidence type="ECO:0000313" key="3">
    <source>
        <dbReference type="Proteomes" id="UP000007809"/>
    </source>
</evidence>
<dbReference type="CDD" id="cd00093">
    <property type="entry name" value="HTH_XRE"/>
    <property type="match status" value="1"/>
</dbReference>
<evidence type="ECO:0000313" key="2">
    <source>
        <dbReference type="EMBL" id="AEA27359.1"/>
    </source>
</evidence>